<dbReference type="InterPro" id="IPR001867">
    <property type="entry name" value="OmpR/PhoB-type_DNA-bd"/>
</dbReference>
<dbReference type="InterPro" id="IPR005158">
    <property type="entry name" value="BTAD"/>
</dbReference>
<dbReference type="CDD" id="cd15831">
    <property type="entry name" value="BTAD"/>
    <property type="match status" value="1"/>
</dbReference>
<protein>
    <submittedName>
        <fullName evidence="7">Tetratricopeptide repeat protein</fullName>
    </submittedName>
</protein>
<dbReference type="PANTHER" id="PTHR47691">
    <property type="entry name" value="REGULATOR-RELATED"/>
    <property type="match status" value="1"/>
</dbReference>
<dbReference type="InterPro" id="IPR036388">
    <property type="entry name" value="WH-like_DNA-bd_sf"/>
</dbReference>
<dbReference type="PANTHER" id="PTHR47691:SF3">
    <property type="entry name" value="HTH-TYPE TRANSCRIPTIONAL REGULATOR RV0890C-RELATED"/>
    <property type="match status" value="1"/>
</dbReference>
<dbReference type="Gene3D" id="1.10.10.10">
    <property type="entry name" value="Winged helix-like DNA-binding domain superfamily/Winged helix DNA-binding domain"/>
    <property type="match status" value="1"/>
</dbReference>
<evidence type="ECO:0000256" key="5">
    <source>
        <dbReference type="PROSITE-ProRule" id="PRU01091"/>
    </source>
</evidence>
<proteinExistence type="inferred from homology"/>
<dbReference type="InterPro" id="IPR016032">
    <property type="entry name" value="Sig_transdc_resp-reg_C-effctor"/>
</dbReference>
<dbReference type="SUPFAM" id="SSF46894">
    <property type="entry name" value="C-terminal effector domain of the bipartite response regulators"/>
    <property type="match status" value="1"/>
</dbReference>
<reference evidence="7 8" key="1">
    <citation type="submission" date="2021-02" db="EMBL/GenBank/DDBJ databases">
        <title>Streptomyces spirodelae sp. nov., isolated from duckweed.</title>
        <authorList>
            <person name="Saimee Y."/>
            <person name="Duangmal K."/>
        </authorList>
    </citation>
    <scope>NUCLEOTIDE SEQUENCE [LARGE SCALE GENOMIC DNA]</scope>
    <source>
        <strain evidence="7 8">DSM 42105</strain>
    </source>
</reference>
<dbReference type="EMBL" id="JAFFZM010000019">
    <property type="protein sequence ID" value="MBO8202025.1"/>
    <property type="molecule type" value="Genomic_DNA"/>
</dbReference>
<dbReference type="Pfam" id="PF03704">
    <property type="entry name" value="BTAD"/>
    <property type="match status" value="1"/>
</dbReference>
<organism evidence="7 8">
    <name type="scientific">Streptomyces smyrnaeus</name>
    <dbReference type="NCBI Taxonomy" id="1387713"/>
    <lineage>
        <taxon>Bacteria</taxon>
        <taxon>Bacillati</taxon>
        <taxon>Actinomycetota</taxon>
        <taxon>Actinomycetes</taxon>
        <taxon>Kitasatosporales</taxon>
        <taxon>Streptomycetaceae</taxon>
        <taxon>Streptomyces</taxon>
    </lineage>
</organism>
<feature type="domain" description="OmpR/PhoB-type" evidence="6">
    <location>
        <begin position="1"/>
        <end position="95"/>
    </location>
</feature>
<dbReference type="SMART" id="SM00862">
    <property type="entry name" value="Trans_reg_C"/>
    <property type="match status" value="1"/>
</dbReference>
<keyword evidence="4" id="KW-0802">TPR repeat</keyword>
<dbReference type="Proteomes" id="UP000721954">
    <property type="component" value="Unassembled WGS sequence"/>
</dbReference>
<dbReference type="SMART" id="SM01043">
    <property type="entry name" value="BTAD"/>
    <property type="match status" value="1"/>
</dbReference>
<dbReference type="Pfam" id="PF00931">
    <property type="entry name" value="NB-ARC"/>
    <property type="match status" value="1"/>
</dbReference>
<gene>
    <name evidence="7" type="ORF">JW613_27565</name>
</gene>
<dbReference type="Pfam" id="PF13424">
    <property type="entry name" value="TPR_12"/>
    <property type="match status" value="2"/>
</dbReference>
<dbReference type="RefSeq" id="WP_209213581.1">
    <property type="nucleotide sequence ID" value="NZ_JAFFZM010000019.1"/>
</dbReference>
<evidence type="ECO:0000313" key="7">
    <source>
        <dbReference type="EMBL" id="MBO8202025.1"/>
    </source>
</evidence>
<dbReference type="InterPro" id="IPR027417">
    <property type="entry name" value="P-loop_NTPase"/>
</dbReference>
<evidence type="ECO:0000256" key="3">
    <source>
        <dbReference type="ARBA" id="ARBA00023125"/>
    </source>
</evidence>
<dbReference type="PRINTS" id="PR00364">
    <property type="entry name" value="DISEASERSIST"/>
</dbReference>
<evidence type="ECO:0000313" key="8">
    <source>
        <dbReference type="Proteomes" id="UP000721954"/>
    </source>
</evidence>
<name>A0ABS3Y2Z5_9ACTN</name>
<dbReference type="InterPro" id="IPR002182">
    <property type="entry name" value="NB-ARC"/>
</dbReference>
<comment type="similarity">
    <text evidence="1">Belongs to the AfsR/DnrI/RedD regulatory family.</text>
</comment>
<sequence>MDFEILLLGPVGLRVDGLLDPLGSAKERALLAALAVDVGKAVSTEALIRRLWGEDLPAKPQSGLHVYVARLRRRFRQAADRVPLVQRAHTYALDIAPDFIDLHRFHRLTSHARSVRDTSGTEALAALREAETLWRGEPLAGLTGAWAEEVRAALEAARLAARVDQADLELRAGDFTGPATYLPPLLEQQPTNETLAGRLMVAYYGCGRQADALRVYEHVRKLLRNELGVDPGTAFSELHGLILRQAPVSAFLPSSASDPAPPHALNNLPAHADLVGREGELAALQEPPPEGTVIALQSISGMAGIGKSLLAFHAARKLAHAYPDGQLYVDLRAHSARRRPLTPSSALASLLRTLGLPSKGIPHSLEERTTLWRSLLQDRRAVVVLDDVAGAEQIRPLLPLGSPSLVLLTSRQRLSGLPGVRSLFVDVLSAPDAVALFTRLVGPERARDGDEVAHIVDVCGRLPLAIELAAGRLRSRPSWTTRHLLRRLAQSHSRLREIRDRDSGIDRAFELSYRTLTRRQQAAFRRLGLHFGTGFGSHAAAALIGVPVAEAEPLVEALLDSSLLTEPEPERYRFHDLLGEYALTLARRDREEETAALERLVDFCLAAALRADLLVHPRRTRIDIAPGLPSDHIPVFRDDHEARSWLLDETPALLAAEDYARTHGSARKAAELAHVLGTFLDTEGLWDDAELMHRHAAQYWHQQRADRAEALALIDLSSAHGHTGRYDQAAAAGSRALAVARAADDAECAAEALHQLGILHWHRGEYRAMLEVQREALEIRLRSGEHWHVARSTNNMGIAHLHLGDSTAAFRYFQEALLAFREIGDARGEAQALNNLAEVHLHTGDISSARQFFSRSLMIATESCSRSEQAMAQLNLGNTLAVPEELDEALDLYGKALSSFQRLGNRRYETITRIALGDALRKAGRYADSLEQHRISLTLARGIGAGLEEAQALRGLGTAEHHLQDHAAAHRDLEEALGLATRIQSPEEEARAKDALAELHLACDRPDQAIMLWESSIGIFEQLDPTEAIRIKQRLRRAQDLRE</sequence>
<feature type="DNA-binding region" description="OmpR/PhoB-type" evidence="5">
    <location>
        <begin position="1"/>
        <end position="95"/>
    </location>
</feature>
<dbReference type="GeneID" id="96262387"/>
<keyword evidence="3 5" id="KW-0238">DNA-binding</keyword>
<dbReference type="PROSITE" id="PS51755">
    <property type="entry name" value="OMPR_PHOB"/>
    <property type="match status" value="1"/>
</dbReference>
<dbReference type="Gene3D" id="3.40.50.300">
    <property type="entry name" value="P-loop containing nucleotide triphosphate hydrolases"/>
    <property type="match status" value="1"/>
</dbReference>
<dbReference type="Pfam" id="PF00486">
    <property type="entry name" value="Trans_reg_C"/>
    <property type="match status" value="1"/>
</dbReference>
<dbReference type="Gene3D" id="1.25.40.10">
    <property type="entry name" value="Tetratricopeptide repeat domain"/>
    <property type="match status" value="3"/>
</dbReference>
<keyword evidence="2" id="KW-0902">Two-component regulatory system</keyword>
<dbReference type="SUPFAM" id="SSF52540">
    <property type="entry name" value="P-loop containing nucleoside triphosphate hydrolases"/>
    <property type="match status" value="1"/>
</dbReference>
<feature type="repeat" description="TPR" evidence="4">
    <location>
        <begin position="830"/>
        <end position="863"/>
    </location>
</feature>
<dbReference type="SMART" id="SM00028">
    <property type="entry name" value="TPR"/>
    <property type="match status" value="8"/>
</dbReference>
<keyword evidence="8" id="KW-1185">Reference proteome</keyword>
<accession>A0ABS3Y2Z5</accession>
<evidence type="ECO:0000256" key="1">
    <source>
        <dbReference type="ARBA" id="ARBA00005820"/>
    </source>
</evidence>
<dbReference type="SUPFAM" id="SSF48452">
    <property type="entry name" value="TPR-like"/>
    <property type="match status" value="4"/>
</dbReference>
<dbReference type="InterPro" id="IPR019734">
    <property type="entry name" value="TPR_rpt"/>
</dbReference>
<dbReference type="InterPro" id="IPR011990">
    <property type="entry name" value="TPR-like_helical_dom_sf"/>
</dbReference>
<evidence type="ECO:0000259" key="6">
    <source>
        <dbReference type="PROSITE" id="PS51755"/>
    </source>
</evidence>
<evidence type="ECO:0000256" key="2">
    <source>
        <dbReference type="ARBA" id="ARBA00023012"/>
    </source>
</evidence>
<evidence type="ECO:0000256" key="4">
    <source>
        <dbReference type="PROSITE-ProRule" id="PRU00339"/>
    </source>
</evidence>
<dbReference type="Pfam" id="PF13374">
    <property type="entry name" value="TPR_10"/>
    <property type="match status" value="1"/>
</dbReference>
<comment type="caution">
    <text evidence="7">The sequence shown here is derived from an EMBL/GenBank/DDBJ whole genome shotgun (WGS) entry which is preliminary data.</text>
</comment>
<dbReference type="PROSITE" id="PS50005">
    <property type="entry name" value="TPR"/>
    <property type="match status" value="1"/>
</dbReference>